<dbReference type="PANTHER" id="PTHR30482">
    <property type="entry name" value="HIGH-AFFINITY BRANCHED-CHAIN AMINO ACID TRANSPORT SYSTEM PERMEASE"/>
    <property type="match status" value="1"/>
</dbReference>
<proteinExistence type="predicted"/>
<dbReference type="InterPro" id="IPR001851">
    <property type="entry name" value="ABC_transp_permease"/>
</dbReference>
<feature type="transmembrane region" description="Helical" evidence="6">
    <location>
        <begin position="166"/>
        <end position="184"/>
    </location>
</feature>
<reference evidence="7" key="1">
    <citation type="journal article" date="2014" name="Int. J. Syst. Evol. Microbiol.">
        <title>Complete genome sequence of Corynebacterium casei LMG S-19264T (=DSM 44701T), isolated from a smear-ripened cheese.</title>
        <authorList>
            <consortium name="US DOE Joint Genome Institute (JGI-PGF)"/>
            <person name="Walter F."/>
            <person name="Albersmeier A."/>
            <person name="Kalinowski J."/>
            <person name="Ruckert C."/>
        </authorList>
    </citation>
    <scope>NUCLEOTIDE SEQUENCE</scope>
    <source>
        <strain evidence="7">CGMCC 4.7368</strain>
    </source>
</reference>
<dbReference type="AlphaFoldDB" id="A0A917YUF8"/>
<feature type="transmembrane region" description="Helical" evidence="6">
    <location>
        <begin position="12"/>
        <end position="30"/>
    </location>
</feature>
<keyword evidence="4 6" id="KW-1133">Transmembrane helix</keyword>
<keyword evidence="2" id="KW-1003">Cell membrane</keyword>
<dbReference type="RefSeq" id="WP_189123835.1">
    <property type="nucleotide sequence ID" value="NZ_BMNH01000004.1"/>
</dbReference>
<organism evidence="7 8">
    <name type="scientific">Nonomuraea cavernae</name>
    <dbReference type="NCBI Taxonomy" id="2045107"/>
    <lineage>
        <taxon>Bacteria</taxon>
        <taxon>Bacillati</taxon>
        <taxon>Actinomycetota</taxon>
        <taxon>Actinomycetes</taxon>
        <taxon>Streptosporangiales</taxon>
        <taxon>Streptosporangiaceae</taxon>
        <taxon>Nonomuraea</taxon>
    </lineage>
</organism>
<feature type="transmembrane region" description="Helical" evidence="6">
    <location>
        <begin position="251"/>
        <end position="278"/>
    </location>
</feature>
<evidence type="ECO:0000256" key="1">
    <source>
        <dbReference type="ARBA" id="ARBA00004651"/>
    </source>
</evidence>
<feature type="transmembrane region" description="Helical" evidence="6">
    <location>
        <begin position="284"/>
        <end position="302"/>
    </location>
</feature>
<comment type="caution">
    <text evidence="7">The sequence shown here is derived from an EMBL/GenBank/DDBJ whole genome shotgun (WGS) entry which is preliminary data.</text>
</comment>
<sequence length="334" mass="34026">MPDKALAVRAGRHLAPTLIAAVILIGYVFTDPGPSGLALGVNITVAAIASVGLTLAIGGAGQFSLGQAGFMAIGGYGTAYLMLAHEVQFLWALLAAVLLALVVGALVGYIALRLHGNYLAMATLAVSSGIYALLVLPGELGGANGYAPIPFPEIFGHKFIDPVDQYLLVAVTLILVLLVSNWLLASRGGKELAAIRDDEVAARAVGVNITARKVQIFALSAVIGALAGGVNGPLQTAIDPSLYSPAVSIQMFVMVILGGLGNIYGAVLGAALVTWLIAAVPGNGSWALTILGMVVIAFMALLPDGLSGLPKLARSLLGRLRGRTTEGSITGGSK</sequence>
<keyword evidence="3 6" id="KW-0812">Transmembrane</keyword>
<evidence type="ECO:0000256" key="5">
    <source>
        <dbReference type="ARBA" id="ARBA00023136"/>
    </source>
</evidence>
<feature type="transmembrane region" description="Helical" evidence="6">
    <location>
        <begin position="118"/>
        <end position="136"/>
    </location>
</feature>
<dbReference type="GO" id="GO:0015658">
    <property type="term" value="F:branched-chain amino acid transmembrane transporter activity"/>
    <property type="evidence" value="ECO:0007669"/>
    <property type="project" value="InterPro"/>
</dbReference>
<feature type="transmembrane region" description="Helical" evidence="6">
    <location>
        <begin position="65"/>
        <end position="83"/>
    </location>
</feature>
<evidence type="ECO:0000256" key="2">
    <source>
        <dbReference type="ARBA" id="ARBA00022475"/>
    </source>
</evidence>
<evidence type="ECO:0000313" key="8">
    <source>
        <dbReference type="Proteomes" id="UP000646523"/>
    </source>
</evidence>
<keyword evidence="8" id="KW-1185">Reference proteome</keyword>
<dbReference type="InterPro" id="IPR043428">
    <property type="entry name" value="LivM-like"/>
</dbReference>
<keyword evidence="5 6" id="KW-0472">Membrane</keyword>
<feature type="transmembrane region" description="Helical" evidence="6">
    <location>
        <begin position="89"/>
        <end position="111"/>
    </location>
</feature>
<gene>
    <name evidence="7" type="primary">livM</name>
    <name evidence="7" type="ORF">GCM10012289_21220</name>
</gene>
<comment type="subcellular location">
    <subcellularLocation>
        <location evidence="1">Cell membrane</location>
        <topology evidence="1">Multi-pass membrane protein</topology>
    </subcellularLocation>
</comment>
<dbReference type="EMBL" id="BMNH01000004">
    <property type="protein sequence ID" value="GGO66662.1"/>
    <property type="molecule type" value="Genomic_DNA"/>
</dbReference>
<dbReference type="CDD" id="cd06581">
    <property type="entry name" value="TM_PBP1_LivM_like"/>
    <property type="match status" value="1"/>
</dbReference>
<dbReference type="PANTHER" id="PTHR30482:SF10">
    <property type="entry name" value="HIGH-AFFINITY BRANCHED-CHAIN AMINO ACID TRANSPORT PROTEIN BRAE"/>
    <property type="match status" value="1"/>
</dbReference>
<evidence type="ECO:0000313" key="7">
    <source>
        <dbReference type="EMBL" id="GGO66662.1"/>
    </source>
</evidence>
<protein>
    <submittedName>
        <fullName evidence="7">Branched-chain amino acid ABC transporter permease</fullName>
    </submittedName>
</protein>
<evidence type="ECO:0000256" key="3">
    <source>
        <dbReference type="ARBA" id="ARBA00022692"/>
    </source>
</evidence>
<evidence type="ECO:0000256" key="6">
    <source>
        <dbReference type="SAM" id="Phobius"/>
    </source>
</evidence>
<reference evidence="7" key="2">
    <citation type="submission" date="2020-09" db="EMBL/GenBank/DDBJ databases">
        <authorList>
            <person name="Sun Q."/>
            <person name="Zhou Y."/>
        </authorList>
    </citation>
    <scope>NUCLEOTIDE SEQUENCE</scope>
    <source>
        <strain evidence="7">CGMCC 4.7368</strain>
    </source>
</reference>
<dbReference type="GO" id="GO:0005886">
    <property type="term" value="C:plasma membrane"/>
    <property type="evidence" value="ECO:0007669"/>
    <property type="project" value="UniProtKB-SubCell"/>
</dbReference>
<feature type="transmembrane region" description="Helical" evidence="6">
    <location>
        <begin position="36"/>
        <end position="58"/>
    </location>
</feature>
<dbReference type="Pfam" id="PF02653">
    <property type="entry name" value="BPD_transp_2"/>
    <property type="match status" value="1"/>
</dbReference>
<accession>A0A917YUF8</accession>
<name>A0A917YUF8_9ACTN</name>
<dbReference type="Proteomes" id="UP000646523">
    <property type="component" value="Unassembled WGS sequence"/>
</dbReference>
<evidence type="ECO:0000256" key="4">
    <source>
        <dbReference type="ARBA" id="ARBA00022989"/>
    </source>
</evidence>